<dbReference type="Proteomes" id="UP000440224">
    <property type="component" value="Unassembled WGS sequence"/>
</dbReference>
<keyword evidence="1 2" id="KW-0238">DNA-binding</keyword>
<evidence type="ECO:0000313" key="5">
    <source>
        <dbReference type="EMBL" id="MRG91830.1"/>
    </source>
</evidence>
<reference evidence="5 6" key="1">
    <citation type="submission" date="2019-10" db="EMBL/GenBank/DDBJ databases">
        <title>A soil myxobacterium in the family Polyangiaceae.</title>
        <authorList>
            <person name="Li Y."/>
            <person name="Wang J."/>
        </authorList>
    </citation>
    <scope>NUCLEOTIDE SEQUENCE [LARGE SCALE GENOMIC DNA]</scope>
    <source>
        <strain evidence="5 6">DSM 14734</strain>
    </source>
</reference>
<evidence type="ECO:0000256" key="1">
    <source>
        <dbReference type="ARBA" id="ARBA00023125"/>
    </source>
</evidence>
<sequence>MIHHSDSFPASGGLHIRRRPREESYPLARRVSKMERRITPRCFLSGSARATTQSLESDSVRSARDRRVRPAAHQPALSVEPRYATASSMVRPKDACSEETWNRIVSAARHELVETDDGEVDVSVRQVATRAGVSLGTIHYYFPTKENLLEACLDVYYTRLGALAFELAPLLMQTDTRAVIEQVTRRFYCFAVAERRSLKLRAKLNAQLGYLEPQRARQVRGPMLDAFASQIGSMGGLDVAEARLTIQTMTGLIMHLALLADADLEQIAGAGGEPGRQIVEDHVARVALRLVFPR</sequence>
<organism evidence="5 6">
    <name type="scientific">Polyangium spumosum</name>
    <dbReference type="NCBI Taxonomy" id="889282"/>
    <lineage>
        <taxon>Bacteria</taxon>
        <taxon>Pseudomonadati</taxon>
        <taxon>Myxococcota</taxon>
        <taxon>Polyangia</taxon>
        <taxon>Polyangiales</taxon>
        <taxon>Polyangiaceae</taxon>
        <taxon>Polyangium</taxon>
    </lineage>
</organism>
<dbReference type="GO" id="GO:0003677">
    <property type="term" value="F:DNA binding"/>
    <property type="evidence" value="ECO:0007669"/>
    <property type="project" value="UniProtKB-UniRule"/>
</dbReference>
<protein>
    <submittedName>
        <fullName evidence="5">TetR family transcriptional regulator</fullName>
    </submittedName>
</protein>
<evidence type="ECO:0000256" key="2">
    <source>
        <dbReference type="PROSITE-ProRule" id="PRU00335"/>
    </source>
</evidence>
<feature type="region of interest" description="Disordered" evidence="3">
    <location>
        <begin position="49"/>
        <end position="76"/>
    </location>
</feature>
<dbReference type="Pfam" id="PF00440">
    <property type="entry name" value="TetR_N"/>
    <property type="match status" value="1"/>
</dbReference>
<dbReference type="PROSITE" id="PS50977">
    <property type="entry name" value="HTH_TETR_2"/>
    <property type="match status" value="1"/>
</dbReference>
<dbReference type="OrthoDB" id="8478851at2"/>
<dbReference type="SUPFAM" id="SSF46689">
    <property type="entry name" value="Homeodomain-like"/>
    <property type="match status" value="1"/>
</dbReference>
<evidence type="ECO:0000259" key="4">
    <source>
        <dbReference type="PROSITE" id="PS50977"/>
    </source>
</evidence>
<keyword evidence="6" id="KW-1185">Reference proteome</keyword>
<proteinExistence type="predicted"/>
<evidence type="ECO:0000256" key="3">
    <source>
        <dbReference type="SAM" id="MobiDB-lite"/>
    </source>
</evidence>
<name>A0A6N7PNG0_9BACT</name>
<dbReference type="InterPro" id="IPR009057">
    <property type="entry name" value="Homeodomain-like_sf"/>
</dbReference>
<feature type="region of interest" description="Disordered" evidence="3">
    <location>
        <begin position="1"/>
        <end position="28"/>
    </location>
</feature>
<dbReference type="InterPro" id="IPR001647">
    <property type="entry name" value="HTH_TetR"/>
</dbReference>
<dbReference type="AlphaFoldDB" id="A0A6N7PNG0"/>
<feature type="domain" description="HTH tetR-type" evidence="4">
    <location>
        <begin position="98"/>
        <end position="160"/>
    </location>
</feature>
<feature type="DNA-binding region" description="H-T-H motif" evidence="2">
    <location>
        <begin position="123"/>
        <end position="142"/>
    </location>
</feature>
<evidence type="ECO:0000313" key="6">
    <source>
        <dbReference type="Proteomes" id="UP000440224"/>
    </source>
</evidence>
<accession>A0A6N7PNG0</accession>
<dbReference type="Gene3D" id="1.10.357.10">
    <property type="entry name" value="Tetracycline Repressor, domain 2"/>
    <property type="match status" value="1"/>
</dbReference>
<comment type="caution">
    <text evidence="5">The sequence shown here is derived from an EMBL/GenBank/DDBJ whole genome shotgun (WGS) entry which is preliminary data.</text>
</comment>
<gene>
    <name evidence="5" type="ORF">GF068_07810</name>
</gene>
<dbReference type="EMBL" id="WJIE01000002">
    <property type="protein sequence ID" value="MRG91830.1"/>
    <property type="molecule type" value="Genomic_DNA"/>
</dbReference>